<dbReference type="EMBL" id="QFKX01000001">
    <property type="protein sequence ID" value="PWH07683.1"/>
    <property type="molecule type" value="Genomic_DNA"/>
</dbReference>
<keyword evidence="3" id="KW-1185">Reference proteome</keyword>
<reference evidence="2 3" key="1">
    <citation type="submission" date="2018-05" db="EMBL/GenBank/DDBJ databases">
        <title>Brachybacterium sp. M1HQ-2T, whole genome shotgun sequence.</title>
        <authorList>
            <person name="Tuo L."/>
        </authorList>
    </citation>
    <scope>NUCLEOTIDE SEQUENCE [LARGE SCALE GENOMIC DNA]</scope>
    <source>
        <strain evidence="2 3">M1HQ-2</strain>
    </source>
</reference>
<dbReference type="AlphaFoldDB" id="A0A2U2RP81"/>
<dbReference type="RefSeq" id="WP_109274570.1">
    <property type="nucleotide sequence ID" value="NZ_QFKX01000001.1"/>
</dbReference>
<keyword evidence="1" id="KW-1133">Transmembrane helix</keyword>
<organism evidence="2 3">
    <name type="scientific">Brachybacterium endophyticum</name>
    <dbReference type="NCBI Taxonomy" id="2182385"/>
    <lineage>
        <taxon>Bacteria</taxon>
        <taxon>Bacillati</taxon>
        <taxon>Actinomycetota</taxon>
        <taxon>Actinomycetes</taxon>
        <taxon>Micrococcales</taxon>
        <taxon>Dermabacteraceae</taxon>
        <taxon>Brachybacterium</taxon>
    </lineage>
</organism>
<comment type="caution">
    <text evidence="2">The sequence shown here is derived from an EMBL/GenBank/DDBJ whole genome shotgun (WGS) entry which is preliminary data.</text>
</comment>
<keyword evidence="1" id="KW-0812">Transmembrane</keyword>
<keyword evidence="1" id="KW-0472">Membrane</keyword>
<dbReference type="OrthoDB" id="4793444at2"/>
<proteinExistence type="predicted"/>
<evidence type="ECO:0000256" key="1">
    <source>
        <dbReference type="SAM" id="Phobius"/>
    </source>
</evidence>
<accession>A0A2U2RP81</accession>
<sequence>MNLGLARTLASWDRRLRTLPSRLGAALLALLALTLGLRLLGIVLHPVLPLALLLVIALISWLVSSELETADALDPPYLDDDPEAASPHAGDVVVRRLEEMIHGAAPRRRMTSRTLGRALAEVATERSHRDDARALPQDLQDFLTEATRPLPADDARTAPPLAPVDRATLHRWLRALSDPHSQEDTR</sequence>
<protein>
    <submittedName>
        <fullName evidence="2">Uncharacterized protein</fullName>
    </submittedName>
</protein>
<dbReference type="Proteomes" id="UP000245590">
    <property type="component" value="Unassembled WGS sequence"/>
</dbReference>
<evidence type="ECO:0000313" key="3">
    <source>
        <dbReference type="Proteomes" id="UP000245590"/>
    </source>
</evidence>
<feature type="transmembrane region" description="Helical" evidence="1">
    <location>
        <begin position="46"/>
        <end position="63"/>
    </location>
</feature>
<gene>
    <name evidence="2" type="ORF">DEO23_03415</name>
</gene>
<feature type="transmembrane region" description="Helical" evidence="1">
    <location>
        <begin position="21"/>
        <end position="40"/>
    </location>
</feature>
<name>A0A2U2RP81_9MICO</name>
<evidence type="ECO:0000313" key="2">
    <source>
        <dbReference type="EMBL" id="PWH07683.1"/>
    </source>
</evidence>